<evidence type="ECO:0000256" key="2">
    <source>
        <dbReference type="ARBA" id="ARBA00022475"/>
    </source>
</evidence>
<dbReference type="AlphaFoldDB" id="A0A3P3XKZ5"/>
<proteinExistence type="predicted"/>
<feature type="transmembrane region" description="Helical" evidence="6">
    <location>
        <begin position="238"/>
        <end position="266"/>
    </location>
</feature>
<keyword evidence="2" id="KW-1003">Cell membrane</keyword>
<gene>
    <name evidence="7" type="ORF">SPIROBIBN47_390022</name>
</gene>
<evidence type="ECO:0000313" key="7">
    <source>
        <dbReference type="EMBL" id="SLM15132.1"/>
    </source>
</evidence>
<evidence type="ECO:0000256" key="6">
    <source>
        <dbReference type="SAM" id="Phobius"/>
    </source>
</evidence>
<evidence type="ECO:0000256" key="5">
    <source>
        <dbReference type="ARBA" id="ARBA00023136"/>
    </source>
</evidence>
<name>A0A3P3XKZ5_9SPIR</name>
<organism evidence="7">
    <name type="scientific">uncultured spirochete</name>
    <dbReference type="NCBI Taxonomy" id="156406"/>
    <lineage>
        <taxon>Bacteria</taxon>
        <taxon>Pseudomonadati</taxon>
        <taxon>Spirochaetota</taxon>
        <taxon>Spirochaetia</taxon>
        <taxon>Spirochaetales</taxon>
        <taxon>environmental samples</taxon>
    </lineage>
</organism>
<dbReference type="CDD" id="cd06581">
    <property type="entry name" value="TM_PBP1_LivM_like"/>
    <property type="match status" value="1"/>
</dbReference>
<comment type="subcellular location">
    <subcellularLocation>
        <location evidence="1">Cell membrane</location>
        <topology evidence="1">Multi-pass membrane protein</topology>
    </subcellularLocation>
</comment>
<reference evidence="7" key="1">
    <citation type="submission" date="2017-02" db="EMBL/GenBank/DDBJ databases">
        <authorList>
            <person name="Regsiter A."/>
            <person name="William W."/>
        </authorList>
    </citation>
    <scope>NUCLEOTIDE SEQUENCE</scope>
    <source>
        <strain evidence="7">Bib</strain>
    </source>
</reference>
<evidence type="ECO:0000256" key="1">
    <source>
        <dbReference type="ARBA" id="ARBA00004651"/>
    </source>
</evidence>
<dbReference type="Pfam" id="PF02653">
    <property type="entry name" value="BPD_transp_2"/>
    <property type="match status" value="1"/>
</dbReference>
<protein>
    <submittedName>
        <fullName evidence="7">Inner-membrane translocator</fullName>
    </submittedName>
</protein>
<feature type="transmembrane region" description="Helical" evidence="6">
    <location>
        <begin position="200"/>
        <end position="226"/>
    </location>
</feature>
<keyword evidence="5 6" id="KW-0472">Membrane</keyword>
<feature type="transmembrane region" description="Helical" evidence="6">
    <location>
        <begin position="56"/>
        <end position="74"/>
    </location>
</feature>
<dbReference type="PANTHER" id="PTHR30482:SF10">
    <property type="entry name" value="HIGH-AFFINITY BRANCHED-CHAIN AMINO ACID TRANSPORT PROTEIN BRAE"/>
    <property type="match status" value="1"/>
</dbReference>
<dbReference type="EMBL" id="FWDM01000033">
    <property type="protein sequence ID" value="SLM15132.1"/>
    <property type="molecule type" value="Genomic_DNA"/>
</dbReference>
<feature type="transmembrane region" description="Helical" evidence="6">
    <location>
        <begin position="278"/>
        <end position="296"/>
    </location>
</feature>
<evidence type="ECO:0000256" key="3">
    <source>
        <dbReference type="ARBA" id="ARBA00022692"/>
    </source>
</evidence>
<dbReference type="GO" id="GO:0005886">
    <property type="term" value="C:plasma membrane"/>
    <property type="evidence" value="ECO:0007669"/>
    <property type="project" value="UniProtKB-SubCell"/>
</dbReference>
<feature type="transmembrane region" description="Helical" evidence="6">
    <location>
        <begin position="153"/>
        <end position="171"/>
    </location>
</feature>
<dbReference type="InterPro" id="IPR001851">
    <property type="entry name" value="ABC_transp_permease"/>
</dbReference>
<keyword evidence="4 6" id="KW-1133">Transmembrane helix</keyword>
<dbReference type="GO" id="GO:0015658">
    <property type="term" value="F:branched-chain amino acid transmembrane transporter activity"/>
    <property type="evidence" value="ECO:0007669"/>
    <property type="project" value="InterPro"/>
</dbReference>
<dbReference type="InterPro" id="IPR043428">
    <property type="entry name" value="LivM-like"/>
</dbReference>
<keyword evidence="3 6" id="KW-0812">Transmembrane</keyword>
<accession>A0A3P3XKZ5</accession>
<evidence type="ECO:0000256" key="4">
    <source>
        <dbReference type="ARBA" id="ARBA00022989"/>
    </source>
</evidence>
<dbReference type="PANTHER" id="PTHR30482">
    <property type="entry name" value="HIGH-AFFINITY BRANCHED-CHAIN AMINO ACID TRANSPORT SYSTEM PERMEASE"/>
    <property type="match status" value="1"/>
</dbReference>
<feature type="transmembrane region" description="Helical" evidence="6">
    <location>
        <begin position="80"/>
        <end position="100"/>
    </location>
</feature>
<sequence length="312" mass="33658">MNRTLVRILLILIAVAAVALPAFAGDYPLQVARNIMLYMALAISWDMLLRSGQISFGIAGLFGIGAYAAILGVVRAGMPTWLSIPFAAVFAALVAFLIGFVILRLRAMYFSIVTLALGEIFRIIVHNLHDFTGGPEGVVMQQGVMFGGNASKLYWLVLAGLLVAIAASYWFEKSRIHFALTAIRNNEISAKSSGVDIFRWLLLAFVVTSAIQGMLGGIFVMSYGFAAPDVVFSADFTLLPLAMALLGGVYSTRGPIFGAILLGLVAEWLKLKIPYGHLVVYGIMIIIVILFMPQGLKNLLKPAAKRAEGRSA</sequence>